<sequence>MEGCPRAPAALQALHQHERCHCGPPNATEPAGRDHRPPARWGLPTHACPATPYLLHEYPQLHRRWLSEGRVLVHCSTSGGFGDYLRSIPSVVVLSMMLELALVLQCDVPTFDPLNPKREQSLHRHMPRLFAGPHFDWGVRVRLGSNLSASHAAAPSPAAFDVLRDLTAQQMRRYERAGRAVRVYSNAFAHARRLIKFNMAWARPRLGAYAEKPNEMDIDSCMLRYLLAPTERLLGLADAAMGVRTPRDGAQLLRVLSTHVRIGDAAFSNAEWSATPWKFPGRRFNPFVSNVTASLECILKASAAADGACLPCVVVSDSEEVIDCSKHALEAPVLTAGVAVHILASEHKQASLDVNIHKIFTDWWLLARSLVSVEFDAGSAFFGTANGYRLASSSQGKRVVFPGVNHTAAALARACSIRATGPTVSQT</sequence>
<protein>
    <submittedName>
        <fullName evidence="1">Uncharacterized protein</fullName>
    </submittedName>
</protein>
<reference evidence="1 2" key="1">
    <citation type="journal article" date="2024" name="Science">
        <title>Giant polyketide synthase enzymes in the biosynthesis of giant marine polyether toxins.</title>
        <authorList>
            <person name="Fallon T.R."/>
            <person name="Shende V.V."/>
            <person name="Wierzbicki I.H."/>
            <person name="Pendleton A.L."/>
            <person name="Watervoot N.F."/>
            <person name="Auber R.P."/>
            <person name="Gonzalez D.J."/>
            <person name="Wisecaver J.H."/>
            <person name="Moore B.S."/>
        </authorList>
    </citation>
    <scope>NUCLEOTIDE SEQUENCE [LARGE SCALE GENOMIC DNA]</scope>
    <source>
        <strain evidence="1 2">12B1</strain>
    </source>
</reference>
<dbReference type="Proteomes" id="UP001515480">
    <property type="component" value="Unassembled WGS sequence"/>
</dbReference>
<gene>
    <name evidence="1" type="ORF">AB1Y20_000689</name>
</gene>
<dbReference type="AlphaFoldDB" id="A0AB34K9D4"/>
<name>A0AB34K9D4_PRYPA</name>
<keyword evidence="2" id="KW-1185">Reference proteome</keyword>
<accession>A0AB34K9D4</accession>
<organism evidence="1 2">
    <name type="scientific">Prymnesium parvum</name>
    <name type="common">Toxic golden alga</name>
    <dbReference type="NCBI Taxonomy" id="97485"/>
    <lineage>
        <taxon>Eukaryota</taxon>
        <taxon>Haptista</taxon>
        <taxon>Haptophyta</taxon>
        <taxon>Prymnesiophyceae</taxon>
        <taxon>Prymnesiales</taxon>
        <taxon>Prymnesiaceae</taxon>
        <taxon>Prymnesium</taxon>
    </lineage>
</organism>
<evidence type="ECO:0000313" key="2">
    <source>
        <dbReference type="Proteomes" id="UP001515480"/>
    </source>
</evidence>
<proteinExistence type="predicted"/>
<evidence type="ECO:0000313" key="1">
    <source>
        <dbReference type="EMBL" id="KAL1529753.1"/>
    </source>
</evidence>
<dbReference type="EMBL" id="JBGBPQ010000001">
    <property type="protein sequence ID" value="KAL1529753.1"/>
    <property type="molecule type" value="Genomic_DNA"/>
</dbReference>
<comment type="caution">
    <text evidence="1">The sequence shown here is derived from an EMBL/GenBank/DDBJ whole genome shotgun (WGS) entry which is preliminary data.</text>
</comment>